<organism evidence="1 2">
    <name type="scientific">Prorocentrum cordatum</name>
    <dbReference type="NCBI Taxonomy" id="2364126"/>
    <lineage>
        <taxon>Eukaryota</taxon>
        <taxon>Sar</taxon>
        <taxon>Alveolata</taxon>
        <taxon>Dinophyceae</taxon>
        <taxon>Prorocentrales</taxon>
        <taxon>Prorocentraceae</taxon>
        <taxon>Prorocentrum</taxon>
    </lineage>
</organism>
<accession>A0ABN9Y5B1</accession>
<protein>
    <recommendedName>
        <fullName evidence="3">Calmodulin</fullName>
    </recommendedName>
</protein>
<keyword evidence="2" id="KW-1185">Reference proteome</keyword>
<evidence type="ECO:0000313" key="1">
    <source>
        <dbReference type="EMBL" id="CAK0907742.1"/>
    </source>
</evidence>
<dbReference type="Proteomes" id="UP001189429">
    <property type="component" value="Unassembled WGS sequence"/>
</dbReference>
<feature type="non-terminal residue" evidence="1">
    <location>
        <position position="1"/>
    </location>
</feature>
<proteinExistence type="predicted"/>
<dbReference type="InterPro" id="IPR018247">
    <property type="entry name" value="EF_Hand_1_Ca_BS"/>
</dbReference>
<sequence length="358" mass="37966">ELESLLRSLARGSAALPTPRQLDAFRRALAGRLLWVVQARRLAAEADGGAQLLREAYERQLLVDPENLTVADGTWVQAAWFGGGQVSQEDVRAAQAMLRAVSVIVFDGRTTSVSVDPATASVHQVMDIAAQQVGTAFDPARHAVFAVGVEPSGPQLTTGHFVRITGLVEGEDLNGQVGQILCQDDDVYTVALPSGARNIHRDNVVHHSAQVVHRSRGTRAAPAAALAALGPGPLPLRLLWLEARPPRAAPAAAPASGPLAPVRQQLLGMDVDGDGLVSAGELRSHLWRICTLMTSGSRPFGGTSVRSRKGPARTTPTRMPLCTCSAARTFARGTSQWTLSSTRRSCPSWGEGPRPTST</sequence>
<gene>
    <name evidence="1" type="ORF">PCOR1329_LOCUS82662</name>
</gene>
<dbReference type="PROSITE" id="PS00018">
    <property type="entry name" value="EF_HAND_1"/>
    <property type="match status" value="1"/>
</dbReference>
<reference evidence="1" key="1">
    <citation type="submission" date="2023-10" db="EMBL/GenBank/DDBJ databases">
        <authorList>
            <person name="Chen Y."/>
            <person name="Shah S."/>
            <person name="Dougan E. K."/>
            <person name="Thang M."/>
            <person name="Chan C."/>
        </authorList>
    </citation>
    <scope>NUCLEOTIDE SEQUENCE [LARGE SCALE GENOMIC DNA]</scope>
</reference>
<comment type="caution">
    <text evidence="1">The sequence shown here is derived from an EMBL/GenBank/DDBJ whole genome shotgun (WGS) entry which is preliminary data.</text>
</comment>
<name>A0ABN9Y5B1_9DINO</name>
<evidence type="ECO:0000313" key="2">
    <source>
        <dbReference type="Proteomes" id="UP001189429"/>
    </source>
</evidence>
<evidence type="ECO:0008006" key="3">
    <source>
        <dbReference type="Google" id="ProtNLM"/>
    </source>
</evidence>
<dbReference type="EMBL" id="CAUYUJ010021913">
    <property type="protein sequence ID" value="CAK0907742.1"/>
    <property type="molecule type" value="Genomic_DNA"/>
</dbReference>